<evidence type="ECO:0000313" key="4">
    <source>
        <dbReference type="EMBL" id="AKD58685.1"/>
    </source>
</evidence>
<dbReference type="GO" id="GO:0004713">
    <property type="term" value="F:protein tyrosine kinase activity"/>
    <property type="evidence" value="ECO:0007669"/>
    <property type="project" value="TreeGrafter"/>
</dbReference>
<dbReference type="PANTHER" id="PTHR32309:SF13">
    <property type="entry name" value="FERRIC ENTEROBACTIN TRANSPORT PROTEIN FEPE"/>
    <property type="match status" value="1"/>
</dbReference>
<keyword evidence="5" id="KW-1185">Reference proteome</keyword>
<dbReference type="AlphaFoldDB" id="A0A0E4A125"/>
<feature type="domain" description="Tyrosine-protein kinase G-rich" evidence="3">
    <location>
        <begin position="264"/>
        <end position="334"/>
    </location>
</feature>
<reference evidence="4 5" key="1">
    <citation type="journal article" date="2014" name="Curr. Microbiol.">
        <title>Spirosoma radiotolerans sp. nov., a gamma-radiation-resistant bacterium isolated from gamma ray-irradiated soil.</title>
        <authorList>
            <person name="Lee J.J."/>
            <person name="Srinivasan S."/>
            <person name="Lim S."/>
            <person name="Joe M."/>
            <person name="Im S."/>
            <person name="Bae S.I."/>
            <person name="Park K.R."/>
            <person name="Han J.H."/>
            <person name="Park S.H."/>
            <person name="Joo B.M."/>
            <person name="Park S.J."/>
            <person name="Kim M.K."/>
        </authorList>
    </citation>
    <scope>NUCLEOTIDE SEQUENCE [LARGE SCALE GENOMIC DNA]</scope>
    <source>
        <strain evidence="4 5">DG5A</strain>
    </source>
</reference>
<name>A0A0E4A125_9BACT</name>
<keyword evidence="2" id="KW-1133">Transmembrane helix</keyword>
<protein>
    <submittedName>
        <fullName evidence="4">Lipopolysaccharide biosynthesis protein</fullName>
    </submittedName>
</protein>
<dbReference type="STRING" id="1379870.SD10_20595"/>
<feature type="transmembrane region" description="Helical" evidence="2">
    <location>
        <begin position="312"/>
        <end position="331"/>
    </location>
</feature>
<dbReference type="PATRIC" id="fig|1379870.5.peg.4435"/>
<sequence>MRLPGDVVVRTLWLERYKLLLAMGLAIGIGVAIALILTPEFRSEARLMPEMNNGSGDVLKRLASMAGFSGVDFSDADELDAVRPDLYPHVLQSTPFVLYLIDQPVTTTAGQSQRLGQFLLPDTKWSFRKLMSLRKGDRADSLGTSPSDKTVRLSVRQQAFAEEISERVRAKFDTRSGIITITATMPDANVAATVAALAMSYLTDYVTTYRTEKARQDLTFYRKQLNAAQNRYKQAQLAVFQYNDHHKNIVMLATTMDRHLMEAELSIAQTVYTELARQFEQSKLRVQARTPIFKVLEPPGVPLKRISPRRTVIVVLFAVVGLVSGALYVLVRKADVAGQLQAMVANTPPEKVLSL</sequence>
<keyword evidence="2" id="KW-0812">Transmembrane</keyword>
<dbReference type="Pfam" id="PF13807">
    <property type="entry name" value="GNVR"/>
    <property type="match status" value="1"/>
</dbReference>
<evidence type="ECO:0000256" key="2">
    <source>
        <dbReference type="SAM" id="Phobius"/>
    </source>
</evidence>
<dbReference type="InterPro" id="IPR032807">
    <property type="entry name" value="GNVR"/>
</dbReference>
<evidence type="ECO:0000256" key="1">
    <source>
        <dbReference type="SAM" id="Coils"/>
    </source>
</evidence>
<keyword evidence="1" id="KW-0175">Coiled coil</keyword>
<accession>A0A0E4A125</accession>
<dbReference type="PANTHER" id="PTHR32309">
    <property type="entry name" value="TYROSINE-PROTEIN KINASE"/>
    <property type="match status" value="1"/>
</dbReference>
<dbReference type="HOGENOM" id="CLU_062217_1_0_10"/>
<dbReference type="KEGG" id="srd:SD10_20595"/>
<dbReference type="InterPro" id="IPR050445">
    <property type="entry name" value="Bact_polysacc_biosynth/exp"/>
</dbReference>
<organism evidence="4 5">
    <name type="scientific">Spirosoma radiotolerans</name>
    <dbReference type="NCBI Taxonomy" id="1379870"/>
    <lineage>
        <taxon>Bacteria</taxon>
        <taxon>Pseudomonadati</taxon>
        <taxon>Bacteroidota</taxon>
        <taxon>Cytophagia</taxon>
        <taxon>Cytophagales</taxon>
        <taxon>Cytophagaceae</taxon>
        <taxon>Spirosoma</taxon>
    </lineage>
</organism>
<dbReference type="Proteomes" id="UP000033054">
    <property type="component" value="Chromosome"/>
</dbReference>
<evidence type="ECO:0000313" key="5">
    <source>
        <dbReference type="Proteomes" id="UP000033054"/>
    </source>
</evidence>
<feature type="transmembrane region" description="Helical" evidence="2">
    <location>
        <begin position="20"/>
        <end position="38"/>
    </location>
</feature>
<evidence type="ECO:0000259" key="3">
    <source>
        <dbReference type="Pfam" id="PF13807"/>
    </source>
</evidence>
<keyword evidence="2" id="KW-0472">Membrane</keyword>
<feature type="coiled-coil region" evidence="1">
    <location>
        <begin position="211"/>
        <end position="238"/>
    </location>
</feature>
<dbReference type="GO" id="GO:0005886">
    <property type="term" value="C:plasma membrane"/>
    <property type="evidence" value="ECO:0007669"/>
    <property type="project" value="TreeGrafter"/>
</dbReference>
<gene>
    <name evidence="4" type="ORF">SD10_20595</name>
</gene>
<proteinExistence type="predicted"/>
<dbReference type="EMBL" id="CP010429">
    <property type="protein sequence ID" value="AKD58685.1"/>
    <property type="molecule type" value="Genomic_DNA"/>
</dbReference>